<feature type="modified residue" description="4-aspartylphosphate" evidence="1">
    <location>
        <position position="61"/>
    </location>
</feature>
<organism evidence="3 4">
    <name type="scientific">Luteibaculum oceani</name>
    <dbReference type="NCBI Taxonomy" id="1294296"/>
    <lineage>
        <taxon>Bacteria</taxon>
        <taxon>Pseudomonadati</taxon>
        <taxon>Bacteroidota</taxon>
        <taxon>Flavobacteriia</taxon>
        <taxon>Flavobacteriales</taxon>
        <taxon>Luteibaculaceae</taxon>
        <taxon>Luteibaculum</taxon>
    </lineage>
</organism>
<dbReference type="Pfam" id="PF00072">
    <property type="entry name" value="Response_reg"/>
    <property type="match status" value="1"/>
</dbReference>
<reference evidence="3 4" key="1">
    <citation type="submission" date="2019-08" db="EMBL/GenBank/DDBJ databases">
        <title>Genome of Luteibaculum oceani JCM 18817.</title>
        <authorList>
            <person name="Bowman J.P."/>
        </authorList>
    </citation>
    <scope>NUCLEOTIDE SEQUENCE [LARGE SCALE GENOMIC DNA]</scope>
    <source>
        <strain evidence="3 4">JCM 18817</strain>
    </source>
</reference>
<dbReference type="InterPro" id="IPR052893">
    <property type="entry name" value="TCS_response_regulator"/>
</dbReference>
<keyword evidence="1" id="KW-0597">Phosphoprotein</keyword>
<dbReference type="Gene3D" id="3.40.50.2300">
    <property type="match status" value="1"/>
</dbReference>
<evidence type="ECO:0000256" key="1">
    <source>
        <dbReference type="PROSITE-ProRule" id="PRU00169"/>
    </source>
</evidence>
<evidence type="ECO:0000259" key="2">
    <source>
        <dbReference type="PROSITE" id="PS50110"/>
    </source>
</evidence>
<dbReference type="EMBL" id="VORB01000001">
    <property type="protein sequence ID" value="TXC85315.1"/>
    <property type="molecule type" value="Genomic_DNA"/>
</dbReference>
<dbReference type="AlphaFoldDB" id="A0A5C6VNS9"/>
<protein>
    <submittedName>
        <fullName evidence="3">Response regulator</fullName>
    </submittedName>
</protein>
<dbReference type="CDD" id="cd17557">
    <property type="entry name" value="REC_Rcp-like"/>
    <property type="match status" value="1"/>
</dbReference>
<dbReference type="SUPFAM" id="SSF52172">
    <property type="entry name" value="CheY-like"/>
    <property type="match status" value="1"/>
</dbReference>
<evidence type="ECO:0000313" key="3">
    <source>
        <dbReference type="EMBL" id="TXC85315.1"/>
    </source>
</evidence>
<dbReference type="PANTHER" id="PTHR44520">
    <property type="entry name" value="RESPONSE REGULATOR RCP1-RELATED"/>
    <property type="match status" value="1"/>
</dbReference>
<gene>
    <name evidence="3" type="ORF">FRX97_01435</name>
</gene>
<evidence type="ECO:0000313" key="4">
    <source>
        <dbReference type="Proteomes" id="UP000321168"/>
    </source>
</evidence>
<dbReference type="InterPro" id="IPR001789">
    <property type="entry name" value="Sig_transdc_resp-reg_receiver"/>
</dbReference>
<comment type="caution">
    <text evidence="3">The sequence shown here is derived from an EMBL/GenBank/DDBJ whole genome shotgun (WGS) entry which is preliminary data.</text>
</comment>
<accession>A0A5C6VNS9</accession>
<dbReference type="PROSITE" id="PS50110">
    <property type="entry name" value="RESPONSE_REGULATORY"/>
    <property type="match status" value="1"/>
</dbReference>
<dbReference type="RefSeq" id="WP_147012631.1">
    <property type="nucleotide sequence ID" value="NZ_VORB01000001.1"/>
</dbReference>
<dbReference type="GO" id="GO:0000160">
    <property type="term" value="P:phosphorelay signal transduction system"/>
    <property type="evidence" value="ECO:0007669"/>
    <property type="project" value="InterPro"/>
</dbReference>
<keyword evidence="4" id="KW-1185">Reference proteome</keyword>
<feature type="domain" description="Response regulatory" evidence="2">
    <location>
        <begin position="6"/>
        <end position="128"/>
    </location>
</feature>
<dbReference type="PANTHER" id="PTHR44520:SF1">
    <property type="entry name" value="TWO-COMPONENT SYSTEM REGULATORY PROTEIN"/>
    <property type="match status" value="1"/>
</dbReference>
<dbReference type="Proteomes" id="UP000321168">
    <property type="component" value="Unassembled WGS sequence"/>
</dbReference>
<sequence>MIIDKTVVLVEDSPEDAELIKRAIEKSGFQGEFKWFSNGPDALNYLSLKKDLAKLSVVILDYKMDGLSGKDVLKQIRTNPISKNLPVVMLTSSDESSDVEECYGLGVNSYVVKPNHFSQFKSVISHLSEYWVGINRAPNVG</sequence>
<name>A0A5C6VNS9_9FLAO</name>
<dbReference type="SMART" id="SM00448">
    <property type="entry name" value="REC"/>
    <property type="match status" value="1"/>
</dbReference>
<proteinExistence type="predicted"/>
<dbReference type="InterPro" id="IPR011006">
    <property type="entry name" value="CheY-like_superfamily"/>
</dbReference>
<dbReference type="OrthoDB" id="7631574at2"/>